<dbReference type="Proteomes" id="UP000078397">
    <property type="component" value="Unassembled WGS sequence"/>
</dbReference>
<evidence type="ECO:0000259" key="4">
    <source>
        <dbReference type="Pfam" id="PF00135"/>
    </source>
</evidence>
<dbReference type="GO" id="GO:0052689">
    <property type="term" value="F:carboxylic ester hydrolase activity"/>
    <property type="evidence" value="ECO:0007669"/>
    <property type="project" value="TreeGrafter"/>
</dbReference>
<dbReference type="GeneID" id="33936692"/>
<dbReference type="PROSITE" id="PS00122">
    <property type="entry name" value="CARBOXYLESTERASE_B_1"/>
    <property type="match status" value="1"/>
</dbReference>
<evidence type="ECO:0000313" key="5">
    <source>
        <dbReference type="EMBL" id="OWT43052.1"/>
    </source>
</evidence>
<proteinExistence type="inferred from homology"/>
<reference evidence="5 6" key="1">
    <citation type="journal article" date="2016" name="PLoS Pathog.">
        <title>Biosynthesis of antibiotic leucinostatins in bio-control fungus Purpureocillium lilacinum and their inhibition on phytophthora revealed by genome mining.</title>
        <authorList>
            <person name="Wang G."/>
            <person name="Liu Z."/>
            <person name="Lin R."/>
            <person name="Li E."/>
            <person name="Mao Z."/>
            <person name="Ling J."/>
            <person name="Yang Y."/>
            <person name="Yin W.B."/>
            <person name="Xie B."/>
        </authorList>
    </citation>
    <scope>NUCLEOTIDE SEQUENCE [LARGE SCALE GENOMIC DNA]</scope>
    <source>
        <strain evidence="5">170</strain>
    </source>
</reference>
<dbReference type="KEGG" id="pchm:VFPPC_17772"/>
<keyword evidence="3" id="KW-0732">Signal</keyword>
<dbReference type="Gene3D" id="3.40.50.1820">
    <property type="entry name" value="alpha/beta hydrolase"/>
    <property type="match status" value="2"/>
</dbReference>
<keyword evidence="2 3" id="KW-0378">Hydrolase</keyword>
<dbReference type="InterPro" id="IPR029058">
    <property type="entry name" value="AB_hydrolase_fold"/>
</dbReference>
<accession>A0A219AR23</accession>
<dbReference type="AlphaFoldDB" id="A0A219AR23"/>
<dbReference type="EC" id="3.1.1.-" evidence="3"/>
<evidence type="ECO:0000256" key="2">
    <source>
        <dbReference type="ARBA" id="ARBA00022801"/>
    </source>
</evidence>
<dbReference type="PANTHER" id="PTHR43918:SF4">
    <property type="entry name" value="CARBOXYLIC ESTER HYDROLASE"/>
    <property type="match status" value="1"/>
</dbReference>
<feature type="signal peptide" evidence="3">
    <location>
        <begin position="1"/>
        <end position="19"/>
    </location>
</feature>
<dbReference type="PROSITE" id="PS51257">
    <property type="entry name" value="PROKAR_LIPOPROTEIN"/>
    <property type="match status" value="1"/>
</dbReference>
<dbReference type="PANTHER" id="PTHR43918">
    <property type="entry name" value="ACETYLCHOLINESTERASE"/>
    <property type="match status" value="1"/>
</dbReference>
<evidence type="ECO:0000256" key="1">
    <source>
        <dbReference type="ARBA" id="ARBA00005964"/>
    </source>
</evidence>
<dbReference type="InterPro" id="IPR050654">
    <property type="entry name" value="AChE-related_enzymes"/>
</dbReference>
<gene>
    <name evidence="5" type="ORF">VFPPC_17772</name>
</gene>
<evidence type="ECO:0000313" key="6">
    <source>
        <dbReference type="Proteomes" id="UP000078397"/>
    </source>
</evidence>
<feature type="domain" description="Carboxylesterase type B" evidence="4">
    <location>
        <begin position="29"/>
        <end position="365"/>
    </location>
</feature>
<comment type="caution">
    <text evidence="5">The sequence shown here is derived from an EMBL/GenBank/DDBJ whole genome shotgun (WGS) entry which is preliminary data.</text>
</comment>
<comment type="similarity">
    <text evidence="1 3">Belongs to the type-B carboxylesterase/lipase family.</text>
</comment>
<dbReference type="EMBL" id="LSBJ02000003">
    <property type="protein sequence ID" value="OWT43052.1"/>
    <property type="molecule type" value="Genomic_DNA"/>
</dbReference>
<name>A0A219AR23_METCM</name>
<dbReference type="InterPro" id="IPR002018">
    <property type="entry name" value="CarbesteraseB"/>
</dbReference>
<dbReference type="STRING" id="1380566.A0A219AR23"/>
<feature type="chain" id="PRO_5011811854" description="Carboxylic ester hydrolase" evidence="3">
    <location>
        <begin position="20"/>
        <end position="508"/>
    </location>
</feature>
<feature type="domain" description="Carboxylesterase type B" evidence="4">
    <location>
        <begin position="378"/>
        <end position="493"/>
    </location>
</feature>
<dbReference type="RefSeq" id="XP_022285504.1">
    <property type="nucleotide sequence ID" value="XM_022429458.1"/>
</dbReference>
<dbReference type="Pfam" id="PF00135">
    <property type="entry name" value="COesterase"/>
    <property type="match status" value="2"/>
</dbReference>
<dbReference type="OrthoDB" id="408631at2759"/>
<protein>
    <recommendedName>
        <fullName evidence="3">Carboxylic ester hydrolase</fullName>
        <ecNumber evidence="3">3.1.1.-</ecNumber>
    </recommendedName>
</protein>
<evidence type="ECO:0000256" key="3">
    <source>
        <dbReference type="RuleBase" id="RU361235"/>
    </source>
</evidence>
<dbReference type="InterPro" id="IPR019826">
    <property type="entry name" value="Carboxylesterase_B_AS"/>
</dbReference>
<sequence length="508" mass="55237">MKPQPLILSLAAPLAAGTACPPRWTIGQTVPTTSGPVHGHAATNATKVSEYLGIPYAMPPIGKLRFQAPVRYKGTEDISGDRFGFGCVPSGITDNDSEIPEELIKKFGITPVGVKFLTEIMNAGIPVSEDCLTLNIWTKPQVGERKKAVLVWIHGGSFVVGSSALPSYNGQHIADQENIVLVSINYRLSIFGFPGDPMGNANPGLLDQRLAIEWIRDNIASFGGDPNRITIFGQSAGGVSVDDYSYAFPSDPIVNGLISQSGTSTGLGLRTEAQAQEFWFNSSKALGCGDAKSSPQAVHDCMLTKPASEIVNHLSKIVNGAILISYSPTVDNKVVFANYTGRKAASLPMLIGNTDFEGGLFQLFSQEPVPDGFWKNNSQTLFGCPAALRAKESVRQGNPTWRYRYFAEFPNMQLSTHPSSGAYHESEVRQLFDTVDESTIRSTAREKALAKYMRGAWAAFAKDPKKGLLRYRDGWPMYKPNERTLVRLGLNNAVGAHASFDKMYDLDC</sequence>
<keyword evidence="6" id="KW-1185">Reference proteome</keyword>
<organism evidence="5 6">
    <name type="scientific">Pochonia chlamydosporia 170</name>
    <dbReference type="NCBI Taxonomy" id="1380566"/>
    <lineage>
        <taxon>Eukaryota</taxon>
        <taxon>Fungi</taxon>
        <taxon>Dikarya</taxon>
        <taxon>Ascomycota</taxon>
        <taxon>Pezizomycotina</taxon>
        <taxon>Sordariomycetes</taxon>
        <taxon>Hypocreomycetidae</taxon>
        <taxon>Hypocreales</taxon>
        <taxon>Clavicipitaceae</taxon>
        <taxon>Pochonia</taxon>
    </lineage>
</organism>
<dbReference type="SUPFAM" id="SSF53474">
    <property type="entry name" value="alpha/beta-Hydrolases"/>
    <property type="match status" value="1"/>
</dbReference>